<keyword evidence="2" id="KW-1185">Reference proteome</keyword>
<proteinExistence type="predicted"/>
<evidence type="ECO:0000313" key="1">
    <source>
        <dbReference type="EMBL" id="KAG8561255.1"/>
    </source>
</evidence>
<protein>
    <submittedName>
        <fullName evidence="1">Uncharacterized protein</fullName>
    </submittedName>
</protein>
<organism evidence="1 2">
    <name type="scientific">Engystomops pustulosus</name>
    <name type="common">Tungara frog</name>
    <name type="synonym">Physalaemus pustulosus</name>
    <dbReference type="NCBI Taxonomy" id="76066"/>
    <lineage>
        <taxon>Eukaryota</taxon>
        <taxon>Metazoa</taxon>
        <taxon>Chordata</taxon>
        <taxon>Craniata</taxon>
        <taxon>Vertebrata</taxon>
        <taxon>Euteleostomi</taxon>
        <taxon>Amphibia</taxon>
        <taxon>Batrachia</taxon>
        <taxon>Anura</taxon>
        <taxon>Neobatrachia</taxon>
        <taxon>Hyloidea</taxon>
        <taxon>Leptodactylidae</taxon>
        <taxon>Leiuperinae</taxon>
        <taxon>Engystomops</taxon>
    </lineage>
</organism>
<sequence length="124" mass="14070">MLLMCQEQSIPGLTRRMLYNIEAGDTELPQAYILNPEVSIHHIKTCMYNSDRMQKENLQKVIQTSQVSIHFISISYHCPKVPFSDDRIWEPCGRCMSGSHHTAAIGEHCAQQAPHTSVTVLSRC</sequence>
<name>A0AAV7AP14_ENGPU</name>
<evidence type="ECO:0000313" key="2">
    <source>
        <dbReference type="Proteomes" id="UP000824782"/>
    </source>
</evidence>
<accession>A0AAV7AP14</accession>
<reference evidence="1" key="1">
    <citation type="thesis" date="2020" institute="ProQuest LLC" country="789 East Eisenhower Parkway, Ann Arbor, MI, USA">
        <title>Comparative Genomics and Chromosome Evolution.</title>
        <authorList>
            <person name="Mudd A.B."/>
        </authorList>
    </citation>
    <scope>NUCLEOTIDE SEQUENCE</scope>
    <source>
        <strain evidence="1">237g6f4</strain>
        <tissue evidence="1">Blood</tissue>
    </source>
</reference>
<dbReference type="Proteomes" id="UP000824782">
    <property type="component" value="Unassembled WGS sequence"/>
</dbReference>
<dbReference type="EMBL" id="WNYA01000007">
    <property type="protein sequence ID" value="KAG8561255.1"/>
    <property type="molecule type" value="Genomic_DNA"/>
</dbReference>
<dbReference type="AlphaFoldDB" id="A0AAV7AP14"/>
<gene>
    <name evidence="1" type="ORF">GDO81_015307</name>
</gene>
<comment type="caution">
    <text evidence="1">The sequence shown here is derived from an EMBL/GenBank/DDBJ whole genome shotgun (WGS) entry which is preliminary data.</text>
</comment>